<dbReference type="RefSeq" id="XP_001747995.1">
    <property type="nucleotide sequence ID" value="XM_001747943.1"/>
</dbReference>
<keyword evidence="4" id="KW-1185">Reference proteome</keyword>
<protein>
    <submittedName>
        <fullName evidence="3">Uncharacterized protein</fullName>
    </submittedName>
</protein>
<dbReference type="Proteomes" id="UP000001357">
    <property type="component" value="Unassembled WGS sequence"/>
</dbReference>
<feature type="region of interest" description="Disordered" evidence="2">
    <location>
        <begin position="193"/>
        <end position="239"/>
    </location>
</feature>
<gene>
    <name evidence="3" type="ORF">MONBRDRAFT_10214</name>
</gene>
<proteinExistence type="predicted"/>
<evidence type="ECO:0000256" key="1">
    <source>
        <dbReference type="SAM" id="Coils"/>
    </source>
</evidence>
<dbReference type="KEGG" id="mbr:MONBRDRAFT_10214"/>
<accession>A9V5J6</accession>
<sequence>MPISTSPPVAAAASPPLAPASQRRYKRRIVAVYKAIVRYHYAKRSGASVDRVLALAALQRAIQDFRLHRKVNSSELQPDVVLAKWNTQALLKIWDKDKSGTVDYQVWPQRLLLLLLLPTYPAQWKRVDPVWLAFPCRDQLTCLGRFIQEFVDGLKYKYNKMQVAKPLKHRYRARSPRPFSPDPSVHYSKNKLRRAGSSLSDDPQRYPQHRPRSRTRTSRTASQDPETPPSPTPHLMNDSMDFDAIDDIAAPMSALPHPLATSQSTDTQVPEASPSEWQQRLAELESERDQHVEALQELQETLANVEREYEDQLNALHKRHRRKAWLNAARQARLQDAAEQAAAPPPSTCDVDVGTPELAAIHIDQATQVEPLTIERGSSALELALPDEREAASSSVLATPATPTEAMSHSEAAVQTDPVPVVETQLPEILGVESASDTQEVRTGSAIACQTDLHLGHMERLAAMSRVGANHLARIAERVDCGVQAAIESDVAMANTAIIYGHAPDADTSLAQIQSIAPPLRALPEPGEPPVASLRPQLEAVPEHSNSETGSGETSEHWSHINAVLTHPSTLDEQEPTVPGTTPLPDSERVYVLVRRGRDLATPPANQRPQSMKTKISSPLRAAGPRASRRRRAAAQIYEAARRITVPRPAVDQSRARGDQLEHFVEETINVPVFQTRAGVSFSHRQTHVYALACAHIFTGPGHSSL</sequence>
<reference evidence="3 4" key="1">
    <citation type="journal article" date="2008" name="Nature">
        <title>The genome of the choanoflagellate Monosiga brevicollis and the origin of metazoans.</title>
        <authorList>
            <consortium name="JGI Sequencing"/>
            <person name="King N."/>
            <person name="Westbrook M.J."/>
            <person name="Young S.L."/>
            <person name="Kuo A."/>
            <person name="Abedin M."/>
            <person name="Chapman J."/>
            <person name="Fairclough S."/>
            <person name="Hellsten U."/>
            <person name="Isogai Y."/>
            <person name="Letunic I."/>
            <person name="Marr M."/>
            <person name="Pincus D."/>
            <person name="Putnam N."/>
            <person name="Rokas A."/>
            <person name="Wright K.J."/>
            <person name="Zuzow R."/>
            <person name="Dirks W."/>
            <person name="Good M."/>
            <person name="Goodstein D."/>
            <person name="Lemons D."/>
            <person name="Li W."/>
            <person name="Lyons J.B."/>
            <person name="Morris A."/>
            <person name="Nichols S."/>
            <person name="Richter D.J."/>
            <person name="Salamov A."/>
            <person name="Bork P."/>
            <person name="Lim W.A."/>
            <person name="Manning G."/>
            <person name="Miller W.T."/>
            <person name="McGinnis W."/>
            <person name="Shapiro H."/>
            <person name="Tjian R."/>
            <person name="Grigoriev I.V."/>
            <person name="Rokhsar D."/>
        </authorList>
    </citation>
    <scope>NUCLEOTIDE SEQUENCE [LARGE SCALE GENOMIC DNA]</scope>
    <source>
        <strain evidence="4">MX1 / ATCC 50154</strain>
    </source>
</reference>
<evidence type="ECO:0000313" key="3">
    <source>
        <dbReference type="EMBL" id="EDQ87382.1"/>
    </source>
</evidence>
<dbReference type="GeneID" id="5893103"/>
<feature type="compositionally biased region" description="Basic residues" evidence="2">
    <location>
        <begin position="207"/>
        <end position="217"/>
    </location>
</feature>
<feature type="coiled-coil region" evidence="1">
    <location>
        <begin position="281"/>
        <end position="315"/>
    </location>
</feature>
<feature type="compositionally biased region" description="Polar residues" evidence="2">
    <location>
        <begin position="604"/>
        <end position="617"/>
    </location>
</feature>
<organism evidence="3 4">
    <name type="scientific">Monosiga brevicollis</name>
    <name type="common">Choanoflagellate</name>
    <dbReference type="NCBI Taxonomy" id="81824"/>
    <lineage>
        <taxon>Eukaryota</taxon>
        <taxon>Choanoflagellata</taxon>
        <taxon>Craspedida</taxon>
        <taxon>Salpingoecidae</taxon>
        <taxon>Monosiga</taxon>
    </lineage>
</organism>
<evidence type="ECO:0000313" key="4">
    <source>
        <dbReference type="Proteomes" id="UP000001357"/>
    </source>
</evidence>
<keyword evidence="1" id="KW-0175">Coiled coil</keyword>
<feature type="region of interest" description="Disordered" evidence="2">
    <location>
        <begin position="169"/>
        <end position="188"/>
    </location>
</feature>
<dbReference type="InParanoid" id="A9V5J6"/>
<dbReference type="AlphaFoldDB" id="A9V5J6"/>
<evidence type="ECO:0000256" key="2">
    <source>
        <dbReference type="SAM" id="MobiDB-lite"/>
    </source>
</evidence>
<dbReference type="EMBL" id="CH991560">
    <property type="protein sequence ID" value="EDQ87382.1"/>
    <property type="molecule type" value="Genomic_DNA"/>
</dbReference>
<feature type="region of interest" description="Disordered" evidence="2">
    <location>
        <begin position="601"/>
        <end position="630"/>
    </location>
</feature>
<name>A9V5J6_MONBE</name>